<dbReference type="OrthoDB" id="344995at2"/>
<keyword evidence="2" id="KW-1185">Reference proteome</keyword>
<dbReference type="SUPFAM" id="SSF88874">
    <property type="entry name" value="Receptor-binding domain of short tail fibre protein gp12"/>
    <property type="match status" value="1"/>
</dbReference>
<sequence>MNTIPFTNTTEDGQVPGVNPDATTDYFLVTDYNNDKNYWNAKICEAIKYMSGSPLEDFQIIFGGIVSDAGSGKINISEGAAIGKDDDGNFRIITIPSLSNVSIPSGWNDNEQIWVVGKYKTKLHSATRQHFNGTEYQFQLLDSYLGDGNTDDLFVHADDLDASMVKWGSFKMNGTAFTDQYDRSTVWISSLKDQIENSLLQPGDIISVVNGNRAGFLACNGGAYSRTLYANLFTTMPKESGTTTITIANPAVVTLSATQNDSTPTTGSTIQFSSTGSLPTGITSGTVYYLRYTGSGNNYHLYDTLSNAMNTDSTTGRTTTSGSQSGTHSYEIYYFGNGNGSTTFNVPDLRGVVPRGIGTSNGYTSNASILAGQRSDDQFQGHWHQPQKANTGAGTPPPNVWFGDSSAVHNGTFSNVSDLFRVTDPTADGTNGTPRTGTETRGKSLGVYYAIKY</sequence>
<dbReference type="AlphaFoldDB" id="A0A4R9M4B1"/>
<reference evidence="1" key="1">
    <citation type="journal article" date="2019" name="PLoS Negl. Trop. Dis.">
        <title>Revisiting the worldwide diversity of Leptospira species in the environment.</title>
        <authorList>
            <person name="Vincent A.T."/>
            <person name="Schiettekatte O."/>
            <person name="Bourhy P."/>
            <person name="Veyrier F.J."/>
            <person name="Picardeau M."/>
        </authorList>
    </citation>
    <scope>NUCLEOTIDE SEQUENCE [LARGE SCALE GENOMIC DNA]</scope>
    <source>
        <strain evidence="1">201300427</strain>
    </source>
</reference>
<evidence type="ECO:0008006" key="3">
    <source>
        <dbReference type="Google" id="ProtNLM"/>
    </source>
</evidence>
<protein>
    <recommendedName>
        <fullName evidence="3">Phage tail collar domain-containing protein</fullName>
    </recommendedName>
</protein>
<evidence type="ECO:0000313" key="1">
    <source>
        <dbReference type="EMBL" id="TGN20811.1"/>
    </source>
</evidence>
<proteinExistence type="predicted"/>
<gene>
    <name evidence="1" type="ORF">EHS15_01880</name>
</gene>
<dbReference type="RefSeq" id="WP_135758846.1">
    <property type="nucleotide sequence ID" value="NZ_RQHW01000007.1"/>
</dbReference>
<dbReference type="Proteomes" id="UP000298058">
    <property type="component" value="Unassembled WGS sequence"/>
</dbReference>
<accession>A0A4R9M4B1</accession>
<comment type="caution">
    <text evidence="1">The sequence shown here is derived from an EMBL/GenBank/DDBJ whole genome shotgun (WGS) entry which is preliminary data.</text>
</comment>
<name>A0A4R9M4B1_9LEPT</name>
<organism evidence="1 2">
    <name type="scientific">Leptospira idonii</name>
    <dbReference type="NCBI Taxonomy" id="1193500"/>
    <lineage>
        <taxon>Bacteria</taxon>
        <taxon>Pseudomonadati</taxon>
        <taxon>Spirochaetota</taxon>
        <taxon>Spirochaetia</taxon>
        <taxon>Leptospirales</taxon>
        <taxon>Leptospiraceae</taxon>
        <taxon>Leptospira</taxon>
    </lineage>
</organism>
<dbReference type="EMBL" id="RQHW01000007">
    <property type="protein sequence ID" value="TGN20811.1"/>
    <property type="molecule type" value="Genomic_DNA"/>
</dbReference>
<evidence type="ECO:0000313" key="2">
    <source>
        <dbReference type="Proteomes" id="UP000298058"/>
    </source>
</evidence>